<evidence type="ECO:0000256" key="2">
    <source>
        <dbReference type="ARBA" id="ARBA00022692"/>
    </source>
</evidence>
<keyword evidence="7" id="KW-1185">Reference proteome</keyword>
<feature type="transmembrane region" description="Helical" evidence="5">
    <location>
        <begin position="235"/>
        <end position="254"/>
    </location>
</feature>
<dbReference type="EMBL" id="QAPG01000056">
    <property type="protein sequence ID" value="TDZ34089.1"/>
    <property type="molecule type" value="Genomic_DNA"/>
</dbReference>
<dbReference type="GO" id="GO:0000324">
    <property type="term" value="C:fungal-type vacuole"/>
    <property type="evidence" value="ECO:0007669"/>
    <property type="project" value="TreeGrafter"/>
</dbReference>
<sequence>MNRINQLKYATRTFTSIETSRQPVVEPPTPLDESDITAKMFLVDQNIPPDQPPTSTDEATTIPGFCLYHSSSQQCNPPASYYPYHPSTTVNAIFIAVHSLAIVRFASVYARVRAGHVFHTAILLASVLETTAYSARVVSSNDNNTSLKTPFLIQLASLTLGPVFFAAALYVCIQRLPLVYGVNWPSVRSKTRAGVLSICTVLPLVFQATAVGMISHNTSSSGSGTIAETLLVMGFATQALVMLAFVLLSITFILRRSLARGGGGSGGANTGLAPKDADPATAHLVHLRTTNLFRWFLVALALATILVFVRCVYRTLELSSAWGGQLKRHQDLFVGLEGTTIAVAVVAIGVFHPGRCFEFFDEADEDGGSDGDGGEEQPREHLYGTVVQGLEGSRRGRV</sequence>
<dbReference type="AlphaFoldDB" id="A0A4V3HS70"/>
<feature type="transmembrane region" description="Helical" evidence="5">
    <location>
        <begin position="151"/>
        <end position="173"/>
    </location>
</feature>
<keyword evidence="2 5" id="KW-0812">Transmembrane</keyword>
<evidence type="ECO:0000256" key="4">
    <source>
        <dbReference type="ARBA" id="ARBA00023136"/>
    </source>
</evidence>
<keyword evidence="4 5" id="KW-0472">Membrane</keyword>
<dbReference type="InterPro" id="IPR007568">
    <property type="entry name" value="RTA1"/>
</dbReference>
<evidence type="ECO:0000256" key="5">
    <source>
        <dbReference type="SAM" id="Phobius"/>
    </source>
</evidence>
<dbReference type="PANTHER" id="PTHR31465:SF7">
    <property type="entry name" value="SPHINGOID LONG-CHAIN BASE TRANSPORTER RSB1"/>
    <property type="match status" value="1"/>
</dbReference>
<name>A0A4V3HS70_9PEZI</name>
<protein>
    <submittedName>
        <fullName evidence="6">Sphingoid long-chain base transporter RSB1</fullName>
    </submittedName>
</protein>
<feature type="transmembrane region" description="Helical" evidence="5">
    <location>
        <begin position="117"/>
        <end position="139"/>
    </location>
</feature>
<dbReference type="PANTHER" id="PTHR31465">
    <property type="entry name" value="PROTEIN RTA1-RELATED"/>
    <property type="match status" value="1"/>
</dbReference>
<feature type="transmembrane region" description="Helical" evidence="5">
    <location>
        <begin position="333"/>
        <end position="351"/>
    </location>
</feature>
<evidence type="ECO:0000256" key="3">
    <source>
        <dbReference type="ARBA" id="ARBA00022989"/>
    </source>
</evidence>
<comment type="caution">
    <text evidence="6">The sequence shown here is derived from an EMBL/GenBank/DDBJ whole genome shotgun (WGS) entry which is preliminary data.</text>
</comment>
<feature type="transmembrane region" description="Helical" evidence="5">
    <location>
        <begin position="194"/>
        <end position="215"/>
    </location>
</feature>
<reference evidence="6 7" key="1">
    <citation type="submission" date="2018-11" db="EMBL/GenBank/DDBJ databases">
        <title>Genome sequence and assembly of Colletotrichum spinosum.</title>
        <authorList>
            <person name="Gan P."/>
            <person name="Shirasu K."/>
        </authorList>
    </citation>
    <scope>NUCLEOTIDE SEQUENCE [LARGE SCALE GENOMIC DNA]</scope>
    <source>
        <strain evidence="6 7">CBS 515.97</strain>
    </source>
</reference>
<keyword evidence="3 5" id="KW-1133">Transmembrane helix</keyword>
<proteinExistence type="predicted"/>
<comment type="subcellular location">
    <subcellularLocation>
        <location evidence="1">Membrane</location>
        <topology evidence="1">Multi-pass membrane protein</topology>
    </subcellularLocation>
</comment>
<dbReference type="GO" id="GO:0005886">
    <property type="term" value="C:plasma membrane"/>
    <property type="evidence" value="ECO:0007669"/>
    <property type="project" value="TreeGrafter"/>
</dbReference>
<evidence type="ECO:0000313" key="6">
    <source>
        <dbReference type="EMBL" id="TDZ34089.1"/>
    </source>
</evidence>
<evidence type="ECO:0000313" key="7">
    <source>
        <dbReference type="Proteomes" id="UP000295083"/>
    </source>
</evidence>
<organism evidence="6 7">
    <name type="scientific">Colletotrichum spinosum</name>
    <dbReference type="NCBI Taxonomy" id="1347390"/>
    <lineage>
        <taxon>Eukaryota</taxon>
        <taxon>Fungi</taxon>
        <taxon>Dikarya</taxon>
        <taxon>Ascomycota</taxon>
        <taxon>Pezizomycotina</taxon>
        <taxon>Sordariomycetes</taxon>
        <taxon>Hypocreomycetidae</taxon>
        <taxon>Glomerellales</taxon>
        <taxon>Glomerellaceae</taxon>
        <taxon>Colletotrichum</taxon>
        <taxon>Colletotrichum orbiculare species complex</taxon>
    </lineage>
</organism>
<accession>A0A4V3HS70</accession>
<gene>
    <name evidence="6" type="primary">RSB1-4</name>
    <name evidence="6" type="ORF">C8035_v009634</name>
</gene>
<feature type="transmembrane region" description="Helical" evidence="5">
    <location>
        <begin position="292"/>
        <end position="313"/>
    </location>
</feature>
<evidence type="ECO:0000256" key="1">
    <source>
        <dbReference type="ARBA" id="ARBA00004141"/>
    </source>
</evidence>
<dbReference type="Proteomes" id="UP000295083">
    <property type="component" value="Unassembled WGS sequence"/>
</dbReference>
<dbReference type="Pfam" id="PF04479">
    <property type="entry name" value="RTA1"/>
    <property type="match status" value="1"/>
</dbReference>